<dbReference type="RefSeq" id="WP_131907199.1">
    <property type="nucleotide sequence ID" value="NZ_BAAAFU010000007.1"/>
</dbReference>
<reference evidence="2 3" key="1">
    <citation type="submission" date="2019-03" db="EMBL/GenBank/DDBJ databases">
        <title>Genomic Encyclopedia of Type Strains, Phase IV (KMG-IV): sequencing the most valuable type-strain genomes for metagenomic binning, comparative biology and taxonomic classification.</title>
        <authorList>
            <person name="Goeker M."/>
        </authorList>
    </citation>
    <scope>NUCLEOTIDE SEQUENCE [LARGE SCALE GENOMIC DNA]</scope>
    <source>
        <strain evidence="2 3">DSM 24830</strain>
    </source>
</reference>
<protein>
    <submittedName>
        <fullName evidence="2">Uncharacterized protein</fullName>
    </submittedName>
</protein>
<dbReference type="Gene3D" id="3.40.50.10190">
    <property type="entry name" value="BRCT domain"/>
    <property type="match status" value="1"/>
</dbReference>
<feature type="coiled-coil region" evidence="1">
    <location>
        <begin position="208"/>
        <end position="235"/>
    </location>
</feature>
<dbReference type="EMBL" id="SMFQ01000005">
    <property type="protein sequence ID" value="TCJ82689.1"/>
    <property type="molecule type" value="Genomic_DNA"/>
</dbReference>
<comment type="caution">
    <text evidence="2">The sequence shown here is derived from an EMBL/GenBank/DDBJ whole genome shotgun (WGS) entry which is preliminary data.</text>
</comment>
<name>A0A4R1ESM6_9GAMM</name>
<dbReference type="InterPro" id="IPR036420">
    <property type="entry name" value="BRCT_dom_sf"/>
</dbReference>
<proteinExistence type="predicted"/>
<dbReference type="SUPFAM" id="SSF52047">
    <property type="entry name" value="RNI-like"/>
    <property type="match status" value="2"/>
</dbReference>
<gene>
    <name evidence="2" type="ORF">EV695_3421</name>
</gene>
<keyword evidence="1" id="KW-0175">Coiled coil</keyword>
<dbReference type="AlphaFoldDB" id="A0A4R1ESM6"/>
<keyword evidence="3" id="KW-1185">Reference proteome</keyword>
<sequence>MSNKELNVEVNCWVDEWFDQVEELIKKDHDISIIKVKSLHNHDNYSDDNDFFYVSFGVDYFPKGVYERLSKSKDVVEQKLFKDFWVWSALFAFDQLLSRYEQLEEVIFEYSYSSRNRLSIKRRKGDEPWLNLQSFICGSITINDAKKYIPFFLEDITTLTEYQFPQLKNQDITKVIVANNPNINTFSCRWDNVTKEILSMPFKDFLVDKKYRKKYEKLEDELKHLEDDEKYILLRLFLTEQNPSFKPKAETLLAFLNASLLNVRKRALETFHTYYSKDIDNFDRLTFCVTGTLQAYKLMQVKELMVESNAKIVTKLTSDTDVLVLGFKPKIKEMPKSITVISAITFEKLLSSLENRTLSENSNENIAGKLQDLLFSDDDSNVNIAFSLMKDGGIPTDVFALVCGLFKVHPTKKIRDEAKELIARHGGKIGKAFLELCAKRNYISMGNDEKPKRDLLALEKLEGFDVELFAYVLVAKKDIAKFYLLTKESIWAEKCIVDFVNTKSRGWIRVDGMASSYFRLATNIDNIYVKYYSDVFEKMPWLKSLSIENTKETIIIPKKSTSELSHLESLSITAKEIHIEGALSLDEISLIAQVVKVDGKIEAAKFLDITSKELVTEELNNNGEIHLTNIKKINDELFISGSPKKLEINNCTFDSETYSKFFTSSLEEIHIEDKRKFTLNECVQKLDAKSIIIEAKSINIEGTTGSLKSEYLKLITSALTCKKQWVHEVQSLEVVYNAPLDMMLNNIVEKLTLRYDFVDEFKNDASIDRLILDSLEKHPNIQSLSLIGDGASYSDIYFKTSIEIPSIKKLVLKDLTYHCEDVMPFSNIESLDLVDVEMDTNTQKKIMVDSLQRIYQDKYEGVFDFDVTNLPKLYELKLCMSRVKHAIYPIKKLNISHIKIENFKSENFPNVEVFKQAYKTDDFSDLEGFKQLRVLEVMADYNPKLIGIEKLEGLETLKLYEDYISYGKHKTSWFPPFEKPLKIAKLILQKTNLIIDNSSHNYFSNLEELVLDDALVRDFSVFKMPSLKRITILNLPSVNRPKNWLEDLEAMFDGVIMEKN</sequence>
<organism evidence="2 3">
    <name type="scientific">Cocleimonas flava</name>
    <dbReference type="NCBI Taxonomy" id="634765"/>
    <lineage>
        <taxon>Bacteria</taxon>
        <taxon>Pseudomonadati</taxon>
        <taxon>Pseudomonadota</taxon>
        <taxon>Gammaproteobacteria</taxon>
        <taxon>Thiotrichales</taxon>
        <taxon>Thiotrichaceae</taxon>
        <taxon>Cocleimonas</taxon>
    </lineage>
</organism>
<evidence type="ECO:0000313" key="3">
    <source>
        <dbReference type="Proteomes" id="UP000294887"/>
    </source>
</evidence>
<dbReference type="Proteomes" id="UP000294887">
    <property type="component" value="Unassembled WGS sequence"/>
</dbReference>
<accession>A0A4R1ESM6</accession>
<evidence type="ECO:0000256" key="1">
    <source>
        <dbReference type="SAM" id="Coils"/>
    </source>
</evidence>
<dbReference type="SUPFAM" id="SSF52113">
    <property type="entry name" value="BRCT domain"/>
    <property type="match status" value="1"/>
</dbReference>
<dbReference type="InterPro" id="IPR032675">
    <property type="entry name" value="LRR_dom_sf"/>
</dbReference>
<evidence type="ECO:0000313" key="2">
    <source>
        <dbReference type="EMBL" id="TCJ82689.1"/>
    </source>
</evidence>
<dbReference type="Gene3D" id="3.80.10.10">
    <property type="entry name" value="Ribonuclease Inhibitor"/>
    <property type="match status" value="1"/>
</dbReference>